<evidence type="ECO:0000256" key="3">
    <source>
        <dbReference type="SAM" id="Phobius"/>
    </source>
</evidence>
<dbReference type="InterPro" id="IPR001841">
    <property type="entry name" value="Znf_RING"/>
</dbReference>
<dbReference type="PROSITE" id="PS50089">
    <property type="entry name" value="ZF_RING_2"/>
    <property type="match status" value="1"/>
</dbReference>
<protein>
    <recommendedName>
        <fullName evidence="4">RING-type domain-containing protein</fullName>
    </recommendedName>
</protein>
<dbReference type="Pfam" id="PF13639">
    <property type="entry name" value="zf-RING_2"/>
    <property type="match status" value="1"/>
</dbReference>
<dbReference type="OrthoDB" id="8062037at2759"/>
<dbReference type="AlphaFoldDB" id="A0A5P1E271"/>
<dbReference type="InterPro" id="IPR053070">
    <property type="entry name" value="RING-type_E3_ubiquitin-ligase"/>
</dbReference>
<keyword evidence="1" id="KW-0863">Zinc-finger</keyword>
<keyword evidence="1" id="KW-0862">Zinc</keyword>
<keyword evidence="3" id="KW-0472">Membrane</keyword>
<dbReference type="OMA" id="VESRPMF"/>
<proteinExistence type="predicted"/>
<name>A0A5P1E271_ASPOF</name>
<dbReference type="Proteomes" id="UP000243459">
    <property type="component" value="Chromosome 10"/>
</dbReference>
<keyword evidence="6" id="KW-1185">Reference proteome</keyword>
<dbReference type="FunFam" id="3.30.40.10:FF:000971">
    <property type="entry name" value="Putative RING zinc finger domain superfamily protein"/>
    <property type="match status" value="1"/>
</dbReference>
<evidence type="ECO:0000256" key="2">
    <source>
        <dbReference type="SAM" id="MobiDB-lite"/>
    </source>
</evidence>
<dbReference type="GO" id="GO:0008270">
    <property type="term" value="F:zinc ion binding"/>
    <property type="evidence" value="ECO:0007669"/>
    <property type="project" value="UniProtKB-KW"/>
</dbReference>
<feature type="transmembrane region" description="Helical" evidence="3">
    <location>
        <begin position="6"/>
        <end position="30"/>
    </location>
</feature>
<sequence length="189" mass="21226">MLGSGLNLVTTVIGFGMSATFIIFICARLICGRIRSGDSRAANSDIELHSDLDPREHTIHGLEPVEVAAIPTVKFNHEAFKSREDAQCSICLADYEEKEILRVMPTCNHNFHVACIDVWLQKQSTCPICRLPLSDMFEVPPEFEVLHEQNNTEHTDEHSNQWLLPSHRRSEGIESNQETRDSVSINIGG</sequence>
<dbReference type="Gene3D" id="3.30.40.10">
    <property type="entry name" value="Zinc/RING finger domain, C3HC4 (zinc finger)"/>
    <property type="match status" value="1"/>
</dbReference>
<dbReference type="SMART" id="SM00184">
    <property type="entry name" value="RING"/>
    <property type="match status" value="1"/>
</dbReference>
<gene>
    <name evidence="5" type="ORF">A4U43_C10F11870</name>
</gene>
<feature type="domain" description="RING-type" evidence="4">
    <location>
        <begin position="88"/>
        <end position="130"/>
    </location>
</feature>
<feature type="region of interest" description="Disordered" evidence="2">
    <location>
        <begin position="169"/>
        <end position="189"/>
    </location>
</feature>
<evidence type="ECO:0000313" key="6">
    <source>
        <dbReference type="Proteomes" id="UP000243459"/>
    </source>
</evidence>
<dbReference type="Gramene" id="ONK56704">
    <property type="protein sequence ID" value="ONK56704"/>
    <property type="gene ID" value="A4U43_C10F11870"/>
</dbReference>
<feature type="compositionally biased region" description="Basic and acidic residues" evidence="2">
    <location>
        <begin position="169"/>
        <end position="181"/>
    </location>
</feature>
<dbReference type="CDD" id="cd16461">
    <property type="entry name" value="RING-H2_EL5-like"/>
    <property type="match status" value="1"/>
</dbReference>
<keyword evidence="3" id="KW-0812">Transmembrane</keyword>
<dbReference type="SUPFAM" id="SSF57850">
    <property type="entry name" value="RING/U-box"/>
    <property type="match status" value="1"/>
</dbReference>
<evidence type="ECO:0000259" key="4">
    <source>
        <dbReference type="PROSITE" id="PS50089"/>
    </source>
</evidence>
<keyword evidence="1" id="KW-0479">Metal-binding</keyword>
<dbReference type="EMBL" id="CM007390">
    <property type="protein sequence ID" value="ONK56704.1"/>
    <property type="molecule type" value="Genomic_DNA"/>
</dbReference>
<evidence type="ECO:0000256" key="1">
    <source>
        <dbReference type="PROSITE-ProRule" id="PRU00175"/>
    </source>
</evidence>
<reference evidence="6" key="1">
    <citation type="journal article" date="2017" name="Nat. Commun.">
        <title>The asparagus genome sheds light on the origin and evolution of a young Y chromosome.</title>
        <authorList>
            <person name="Harkess A."/>
            <person name="Zhou J."/>
            <person name="Xu C."/>
            <person name="Bowers J.E."/>
            <person name="Van der Hulst R."/>
            <person name="Ayyampalayam S."/>
            <person name="Mercati F."/>
            <person name="Riccardi P."/>
            <person name="McKain M.R."/>
            <person name="Kakrana A."/>
            <person name="Tang H."/>
            <person name="Ray J."/>
            <person name="Groenendijk J."/>
            <person name="Arikit S."/>
            <person name="Mathioni S.M."/>
            <person name="Nakano M."/>
            <person name="Shan H."/>
            <person name="Telgmann-Rauber A."/>
            <person name="Kanno A."/>
            <person name="Yue Z."/>
            <person name="Chen H."/>
            <person name="Li W."/>
            <person name="Chen Y."/>
            <person name="Xu X."/>
            <person name="Zhang Y."/>
            <person name="Luo S."/>
            <person name="Chen H."/>
            <person name="Gao J."/>
            <person name="Mao Z."/>
            <person name="Pires J.C."/>
            <person name="Luo M."/>
            <person name="Kudrna D."/>
            <person name="Wing R.A."/>
            <person name="Meyers B.C."/>
            <person name="Yi K."/>
            <person name="Kong H."/>
            <person name="Lavrijsen P."/>
            <person name="Sunseri F."/>
            <person name="Falavigna A."/>
            <person name="Ye Y."/>
            <person name="Leebens-Mack J.H."/>
            <person name="Chen G."/>
        </authorList>
    </citation>
    <scope>NUCLEOTIDE SEQUENCE [LARGE SCALE GENOMIC DNA]</scope>
    <source>
        <strain evidence="6">cv. DH0086</strain>
    </source>
</reference>
<keyword evidence="3" id="KW-1133">Transmembrane helix</keyword>
<dbReference type="PANTHER" id="PTHR47035">
    <property type="entry name" value="OS11G0150450 PROTEIN"/>
    <property type="match status" value="1"/>
</dbReference>
<accession>A0A5P1E271</accession>
<evidence type="ECO:0000313" key="5">
    <source>
        <dbReference type="EMBL" id="ONK56704.1"/>
    </source>
</evidence>
<dbReference type="PANTHER" id="PTHR47035:SF4">
    <property type="entry name" value="OS02G0676500 PROTEIN"/>
    <property type="match status" value="1"/>
</dbReference>
<dbReference type="InterPro" id="IPR013083">
    <property type="entry name" value="Znf_RING/FYVE/PHD"/>
</dbReference>
<organism evidence="5 6">
    <name type="scientific">Asparagus officinalis</name>
    <name type="common">Garden asparagus</name>
    <dbReference type="NCBI Taxonomy" id="4686"/>
    <lineage>
        <taxon>Eukaryota</taxon>
        <taxon>Viridiplantae</taxon>
        <taxon>Streptophyta</taxon>
        <taxon>Embryophyta</taxon>
        <taxon>Tracheophyta</taxon>
        <taxon>Spermatophyta</taxon>
        <taxon>Magnoliopsida</taxon>
        <taxon>Liliopsida</taxon>
        <taxon>Asparagales</taxon>
        <taxon>Asparagaceae</taxon>
        <taxon>Asparagoideae</taxon>
        <taxon>Asparagus</taxon>
    </lineage>
</organism>